<evidence type="ECO:0000313" key="2">
    <source>
        <dbReference type="EMBL" id="QBH12283.1"/>
    </source>
</evidence>
<protein>
    <recommendedName>
        <fullName evidence="6">MerR family transcriptional regulator</fullName>
    </recommendedName>
</protein>
<dbReference type="Proteomes" id="UP000293902">
    <property type="component" value="Chromosome"/>
</dbReference>
<gene>
    <name evidence="3" type="ORF">DO021_14805</name>
    <name evidence="2" type="ORF">EYB58_04715</name>
</gene>
<evidence type="ECO:0000313" key="3">
    <source>
        <dbReference type="EMBL" id="RAM01204.1"/>
    </source>
</evidence>
<keyword evidence="1" id="KW-0175">Coiled coil</keyword>
<proteinExistence type="predicted"/>
<organism evidence="3 4">
    <name type="scientific">Desulfobacter hydrogenophilus</name>
    <dbReference type="NCBI Taxonomy" id="2291"/>
    <lineage>
        <taxon>Bacteria</taxon>
        <taxon>Pseudomonadati</taxon>
        <taxon>Thermodesulfobacteriota</taxon>
        <taxon>Desulfobacteria</taxon>
        <taxon>Desulfobacterales</taxon>
        <taxon>Desulfobacteraceae</taxon>
        <taxon>Desulfobacter</taxon>
    </lineage>
</organism>
<feature type="coiled-coil region" evidence="1">
    <location>
        <begin position="82"/>
        <end position="120"/>
    </location>
</feature>
<evidence type="ECO:0000313" key="5">
    <source>
        <dbReference type="Proteomes" id="UP000293902"/>
    </source>
</evidence>
<evidence type="ECO:0000313" key="4">
    <source>
        <dbReference type="Proteomes" id="UP000248798"/>
    </source>
</evidence>
<reference evidence="2 5" key="2">
    <citation type="submission" date="2019-02" db="EMBL/GenBank/DDBJ databases">
        <title>Complete genome sequence of Desulfobacter hydrogenophilus AcRS1.</title>
        <authorList>
            <person name="Marietou A."/>
            <person name="Lund M.B."/>
            <person name="Marshall I.P.G."/>
            <person name="Schreiber L."/>
            <person name="Jorgensen B."/>
        </authorList>
    </citation>
    <scope>NUCLEOTIDE SEQUENCE [LARGE SCALE GENOMIC DNA]</scope>
    <source>
        <strain evidence="2 5">AcRS1</strain>
    </source>
</reference>
<reference evidence="3 4" key="1">
    <citation type="submission" date="2018-06" db="EMBL/GenBank/DDBJ databases">
        <title>Complete Genome Sequence of Desulfobacter hydrogenophilus (DSM3380).</title>
        <authorList>
            <person name="Marietou A."/>
            <person name="Schreiber L."/>
            <person name="Marshall I."/>
            <person name="Jorgensen B."/>
        </authorList>
    </citation>
    <scope>NUCLEOTIDE SEQUENCE [LARGE SCALE GENOMIC DNA]</scope>
    <source>
        <strain evidence="3 4">DSM 3380</strain>
    </source>
</reference>
<dbReference type="AlphaFoldDB" id="A0A328F955"/>
<sequence>MNKYPPVIYSDHPEVHFEYRTAARLARVSEEFIHQCEREALVTSRIMLHGKKGLCIADVCKLKRIRYLHEDMGLDLEAVDFVLRYRNQIQTMQRRLDEMKKRMRQKEREHLNQIMALRRRLAQIIDGD</sequence>
<dbReference type="EMBL" id="CP036313">
    <property type="protein sequence ID" value="QBH12283.1"/>
    <property type="molecule type" value="Genomic_DNA"/>
</dbReference>
<name>A0A328F955_9BACT</name>
<keyword evidence="5" id="KW-1185">Reference proteome</keyword>
<dbReference type="EMBL" id="QLNI01000030">
    <property type="protein sequence ID" value="RAM01204.1"/>
    <property type="molecule type" value="Genomic_DNA"/>
</dbReference>
<dbReference type="OrthoDB" id="5405542at2"/>
<dbReference type="RefSeq" id="WP_111958038.1">
    <property type="nucleotide sequence ID" value="NZ_CP036313.1"/>
</dbReference>
<dbReference type="Proteomes" id="UP000248798">
    <property type="component" value="Unassembled WGS sequence"/>
</dbReference>
<dbReference type="Gene3D" id="1.10.1660.10">
    <property type="match status" value="1"/>
</dbReference>
<evidence type="ECO:0000256" key="1">
    <source>
        <dbReference type="SAM" id="Coils"/>
    </source>
</evidence>
<evidence type="ECO:0008006" key="6">
    <source>
        <dbReference type="Google" id="ProtNLM"/>
    </source>
</evidence>
<accession>A0A328F955</accession>